<evidence type="ECO:0000313" key="5">
    <source>
        <dbReference type="Proteomes" id="UP001233999"/>
    </source>
</evidence>
<dbReference type="AlphaFoldDB" id="A0AAD8ABQ3"/>
<gene>
    <name evidence="4" type="ORF">L9F63_013074</name>
</gene>
<dbReference type="PANTHER" id="PTHR12857:SF0">
    <property type="entry name" value="CXXC MOTIF CONTAINING ZINC BINDING PROTEIN"/>
    <property type="match status" value="1"/>
</dbReference>
<comment type="similarity">
    <text evidence="1">Belongs to the UPF0587 family.</text>
</comment>
<organism evidence="4 5">
    <name type="scientific">Diploptera punctata</name>
    <name type="common">Pacific beetle cockroach</name>
    <dbReference type="NCBI Taxonomy" id="6984"/>
    <lineage>
        <taxon>Eukaryota</taxon>
        <taxon>Metazoa</taxon>
        <taxon>Ecdysozoa</taxon>
        <taxon>Arthropoda</taxon>
        <taxon>Hexapoda</taxon>
        <taxon>Insecta</taxon>
        <taxon>Pterygota</taxon>
        <taxon>Neoptera</taxon>
        <taxon>Polyneoptera</taxon>
        <taxon>Dictyoptera</taxon>
        <taxon>Blattodea</taxon>
        <taxon>Blaberoidea</taxon>
        <taxon>Blaberidae</taxon>
        <taxon>Diplopterinae</taxon>
        <taxon>Diploptera</taxon>
    </lineage>
</organism>
<keyword evidence="5" id="KW-1185">Reference proteome</keyword>
<reference evidence="4" key="1">
    <citation type="journal article" date="2023" name="IScience">
        <title>Live-bearing cockroach genome reveals convergent evolutionary mechanisms linked to viviparity in insects and beyond.</title>
        <authorList>
            <person name="Fouks B."/>
            <person name="Harrison M.C."/>
            <person name="Mikhailova A.A."/>
            <person name="Marchal E."/>
            <person name="English S."/>
            <person name="Carruthers M."/>
            <person name="Jennings E.C."/>
            <person name="Chiamaka E.L."/>
            <person name="Frigard R.A."/>
            <person name="Pippel M."/>
            <person name="Attardo G.M."/>
            <person name="Benoit J.B."/>
            <person name="Bornberg-Bauer E."/>
            <person name="Tobe S.S."/>
        </authorList>
    </citation>
    <scope>NUCLEOTIDE SEQUENCE</scope>
    <source>
        <strain evidence="4">Stay&amp;Tobe</strain>
    </source>
</reference>
<evidence type="ECO:0000256" key="1">
    <source>
        <dbReference type="ARBA" id="ARBA00007818"/>
    </source>
</evidence>
<keyword evidence="2" id="KW-0479">Metal-binding</keyword>
<evidence type="ECO:0000256" key="3">
    <source>
        <dbReference type="ARBA" id="ARBA00022833"/>
    </source>
</evidence>
<dbReference type="EMBL" id="JASPKZ010002317">
    <property type="protein sequence ID" value="KAJ9595755.1"/>
    <property type="molecule type" value="Genomic_DNA"/>
</dbReference>
<protein>
    <submittedName>
        <fullName evidence="4">Uncharacterized protein</fullName>
    </submittedName>
</protein>
<dbReference type="Pfam" id="PF05907">
    <property type="entry name" value="CXXC_Zn-b_euk"/>
    <property type="match status" value="1"/>
</dbReference>
<dbReference type="PANTHER" id="PTHR12857">
    <property type="entry name" value="CXXC MOTIF CONTAINING ZINC BINDING PROTEIN"/>
    <property type="match status" value="1"/>
</dbReference>
<dbReference type="Proteomes" id="UP001233999">
    <property type="component" value="Unassembled WGS sequence"/>
</dbReference>
<dbReference type="SUPFAM" id="SSF141678">
    <property type="entry name" value="MAL13P1.257-like"/>
    <property type="match status" value="1"/>
</dbReference>
<sequence>MVKIGLQLKATLEGIEKLQTNQPQFSWYLKLKCTACGEQSDKWHDVSLSETMEDRTGHANVHYSAKCKLCLKENNLSILEETLKDYTNSDSEKFKTIVVFDSRGIDVVDCEFRDGWTVVAAESGQKFPEVDLTEREWVEWDEKTKESIGIYD</sequence>
<accession>A0AAD8ABQ3</accession>
<dbReference type="InterPro" id="IPR008584">
    <property type="entry name" value="CXXC_Zn-binding_euk"/>
</dbReference>
<name>A0AAD8ABQ3_DIPPU</name>
<reference evidence="4" key="2">
    <citation type="submission" date="2023-05" db="EMBL/GenBank/DDBJ databases">
        <authorList>
            <person name="Fouks B."/>
        </authorList>
    </citation>
    <scope>NUCLEOTIDE SEQUENCE</scope>
    <source>
        <strain evidence="4">Stay&amp;Tobe</strain>
        <tissue evidence="4">Testes</tissue>
    </source>
</reference>
<evidence type="ECO:0000313" key="4">
    <source>
        <dbReference type="EMBL" id="KAJ9595755.1"/>
    </source>
</evidence>
<feature type="non-terminal residue" evidence="4">
    <location>
        <position position="1"/>
    </location>
</feature>
<dbReference type="GO" id="GO:0008270">
    <property type="term" value="F:zinc ion binding"/>
    <property type="evidence" value="ECO:0007669"/>
    <property type="project" value="TreeGrafter"/>
</dbReference>
<keyword evidence="3" id="KW-0862">Zinc</keyword>
<evidence type="ECO:0000256" key="2">
    <source>
        <dbReference type="ARBA" id="ARBA00022723"/>
    </source>
</evidence>
<comment type="caution">
    <text evidence="4">The sequence shown here is derived from an EMBL/GenBank/DDBJ whole genome shotgun (WGS) entry which is preliminary data.</text>
</comment>
<proteinExistence type="inferred from homology"/>